<gene>
    <name evidence="1" type="ORF">SAMN05216555_106214</name>
</gene>
<dbReference type="AlphaFoldDB" id="A0A1G8QL26"/>
<dbReference type="Proteomes" id="UP000182130">
    <property type="component" value="Unassembled WGS sequence"/>
</dbReference>
<protein>
    <submittedName>
        <fullName evidence="1">Uncharacterized protein</fullName>
    </submittedName>
</protein>
<dbReference type="EMBL" id="FNEI01000006">
    <property type="protein sequence ID" value="SDJ05313.1"/>
    <property type="molecule type" value="Genomic_DNA"/>
</dbReference>
<evidence type="ECO:0000313" key="2">
    <source>
        <dbReference type="Proteomes" id="UP000182130"/>
    </source>
</evidence>
<name>A0A1G8QL26_9MICC</name>
<organism evidence="1 2">
    <name type="scientific">Arthrobacter cupressi</name>
    <dbReference type="NCBI Taxonomy" id="1045773"/>
    <lineage>
        <taxon>Bacteria</taxon>
        <taxon>Bacillati</taxon>
        <taxon>Actinomycetota</taxon>
        <taxon>Actinomycetes</taxon>
        <taxon>Micrococcales</taxon>
        <taxon>Micrococcaceae</taxon>
        <taxon>Arthrobacter</taxon>
    </lineage>
</organism>
<accession>A0A1G8QL26</accession>
<dbReference type="STRING" id="1045773.SAMN05216555_106214"/>
<sequence length="39" mass="4991">MEAVSHYFERRIQENPRRKLSARYLDWEKYFHLYDPDDD</sequence>
<proteinExistence type="predicted"/>
<reference evidence="2" key="1">
    <citation type="submission" date="2016-10" db="EMBL/GenBank/DDBJ databases">
        <authorList>
            <person name="Varghese N."/>
            <person name="Submissions S."/>
        </authorList>
    </citation>
    <scope>NUCLEOTIDE SEQUENCE [LARGE SCALE GENOMIC DNA]</scope>
    <source>
        <strain evidence="2">CGMCC 1.10783</strain>
    </source>
</reference>
<evidence type="ECO:0000313" key="1">
    <source>
        <dbReference type="EMBL" id="SDJ05313.1"/>
    </source>
</evidence>
<keyword evidence="2" id="KW-1185">Reference proteome</keyword>